<proteinExistence type="inferred from homology"/>
<dbReference type="SUPFAM" id="SSF56112">
    <property type="entry name" value="Protein kinase-like (PK-like)"/>
    <property type="match status" value="1"/>
</dbReference>
<dbReference type="InterPro" id="IPR011009">
    <property type="entry name" value="Kinase-like_dom_sf"/>
</dbReference>
<dbReference type="InterPro" id="IPR050249">
    <property type="entry name" value="Pseudomonas-type_ThrB"/>
</dbReference>
<keyword evidence="4" id="KW-1185">Reference proteome</keyword>
<evidence type="ECO:0000259" key="2">
    <source>
        <dbReference type="Pfam" id="PF01636"/>
    </source>
</evidence>
<protein>
    <submittedName>
        <fullName evidence="3">Phosphotransferase</fullName>
    </submittedName>
</protein>
<dbReference type="Pfam" id="PF01636">
    <property type="entry name" value="APH"/>
    <property type="match status" value="1"/>
</dbReference>
<feature type="domain" description="Aminoglycoside phosphotransferase" evidence="2">
    <location>
        <begin position="28"/>
        <end position="250"/>
    </location>
</feature>
<dbReference type="PANTHER" id="PTHR21064:SF6">
    <property type="entry name" value="AMINOGLYCOSIDE PHOSPHOTRANSFERASE DOMAIN-CONTAINING PROTEIN"/>
    <property type="match status" value="1"/>
</dbReference>
<organism evidence="3 4">
    <name type="scientific">Metabacillus rhizosphaerae</name>
    <dbReference type="NCBI Taxonomy" id="3117747"/>
    <lineage>
        <taxon>Bacteria</taxon>
        <taxon>Bacillati</taxon>
        <taxon>Bacillota</taxon>
        <taxon>Bacilli</taxon>
        <taxon>Bacillales</taxon>
        <taxon>Bacillaceae</taxon>
        <taxon>Metabacillus</taxon>
    </lineage>
</organism>
<evidence type="ECO:0000256" key="1">
    <source>
        <dbReference type="ARBA" id="ARBA00038240"/>
    </source>
</evidence>
<dbReference type="PANTHER" id="PTHR21064">
    <property type="entry name" value="AMINOGLYCOSIDE PHOSPHOTRANSFERASE DOMAIN-CONTAINING PROTEIN-RELATED"/>
    <property type="match status" value="1"/>
</dbReference>
<accession>A0ABZ2MPL0</accession>
<name>A0ABZ2MPL0_9BACI</name>
<gene>
    <name evidence="3" type="ORF">WCV66_19030</name>
</gene>
<comment type="similarity">
    <text evidence="1">Belongs to the pseudomonas-type ThrB family.</text>
</comment>
<evidence type="ECO:0000313" key="4">
    <source>
        <dbReference type="Proteomes" id="UP001368328"/>
    </source>
</evidence>
<dbReference type="Gene3D" id="3.30.200.20">
    <property type="entry name" value="Phosphorylase Kinase, domain 1"/>
    <property type="match status" value="1"/>
</dbReference>
<dbReference type="RefSeq" id="WP_338786533.1">
    <property type="nucleotide sequence ID" value="NZ_CP147403.1"/>
</dbReference>
<dbReference type="InterPro" id="IPR002575">
    <property type="entry name" value="Aminoglycoside_PTrfase"/>
</dbReference>
<sequence length="343" mass="39889">MRVTSETIDQILELYFSANKTCLVYQGKSGYNNTTRYIVYDNKKYILRIYETHKDKEKVMLEHEVLIRLNEIEGLPFKVPVPIYTNEGKTYLRLHDGSNKLGCIYTYIEGENPVFDYSRVLYSFGKSTGDVLRALQGLQVHQPFIYRPYYEIEHTHPNCGINQVVQWCTNPPKEFTEFKSKLSWIAKQMLQFQSFVPRLKTLPHQVIHGDLNESNVLVGQNGTIEAILDFEFVTYDLRVMEVAVCISEIIVKEPNESILWEKLTTFFRGFSSVLTLTKPEIDALPILVQLRRLDVFVHFLGRYLDGIDKQDVLKEQIIKTVTNKDWLCDGGNKLTRLWSGKQL</sequence>
<dbReference type="Proteomes" id="UP001368328">
    <property type="component" value="Chromosome"/>
</dbReference>
<dbReference type="Gene3D" id="3.90.1200.10">
    <property type="match status" value="1"/>
</dbReference>
<evidence type="ECO:0000313" key="3">
    <source>
        <dbReference type="EMBL" id="WXB87309.1"/>
    </source>
</evidence>
<reference evidence="3 4" key="1">
    <citation type="submission" date="2024-02" db="EMBL/GenBank/DDBJ databases">
        <title>Seven novel Bacillus-like species.</title>
        <authorList>
            <person name="Liu G."/>
        </authorList>
    </citation>
    <scope>NUCLEOTIDE SEQUENCE [LARGE SCALE GENOMIC DNA]</scope>
    <source>
        <strain evidence="3 4">FJAT-53654</strain>
    </source>
</reference>
<dbReference type="EMBL" id="CP147403">
    <property type="protein sequence ID" value="WXB87309.1"/>
    <property type="molecule type" value="Genomic_DNA"/>
</dbReference>